<dbReference type="InterPro" id="IPR016541">
    <property type="entry name" value="UCP008505"/>
</dbReference>
<name>A0A0P8BQV2_9BACT</name>
<accession>A0A0P8BQV2</accession>
<dbReference type="AlphaFoldDB" id="A0A0P8BQV2"/>
<proteinExistence type="predicted"/>
<dbReference type="Proteomes" id="UP000050421">
    <property type="component" value="Unassembled WGS sequence"/>
</dbReference>
<dbReference type="EMBL" id="LJXT01000117">
    <property type="protein sequence ID" value="KPQ11903.1"/>
    <property type="molecule type" value="Genomic_DNA"/>
</dbReference>
<dbReference type="OrthoDB" id="3231195at2"/>
<dbReference type="eggNOG" id="COG1487">
    <property type="taxonomic scope" value="Bacteria"/>
</dbReference>
<protein>
    <submittedName>
        <fullName evidence="1">Protein with DUF4411 domain</fullName>
    </submittedName>
</protein>
<evidence type="ECO:0000313" key="2">
    <source>
        <dbReference type="Proteomes" id="UP000050421"/>
    </source>
</evidence>
<comment type="caution">
    <text evidence="1">The sequence shown here is derived from an EMBL/GenBank/DDBJ whole genome shotgun (WGS) entry which is preliminary data.</text>
</comment>
<reference evidence="1 2" key="1">
    <citation type="submission" date="2015-09" db="EMBL/GenBank/DDBJ databases">
        <title>Identification and resolution of microdiversity through metagenomic sequencing of parallel consortia.</title>
        <authorList>
            <person name="Nelson W.C."/>
            <person name="Romine M.F."/>
            <person name="Lindemann S.R."/>
        </authorList>
    </citation>
    <scope>NUCLEOTIDE SEQUENCE [LARGE SCALE GENOMIC DNA]</scope>
    <source>
        <strain evidence="1">HL-49</strain>
    </source>
</reference>
<organism evidence="1 2">
    <name type="scientific">Algoriphagus marincola HL-49</name>
    <dbReference type="NCBI Taxonomy" id="1305737"/>
    <lineage>
        <taxon>Bacteria</taxon>
        <taxon>Pseudomonadati</taxon>
        <taxon>Bacteroidota</taxon>
        <taxon>Cytophagia</taxon>
        <taxon>Cytophagales</taxon>
        <taxon>Cyclobacteriaceae</taxon>
        <taxon>Algoriphagus</taxon>
    </lineage>
</organism>
<dbReference type="Pfam" id="PF14367">
    <property type="entry name" value="DUF4411"/>
    <property type="match status" value="1"/>
</dbReference>
<dbReference type="PATRIC" id="fig|1305737.6.peg.3742"/>
<evidence type="ECO:0000313" key="1">
    <source>
        <dbReference type="EMBL" id="KPQ11903.1"/>
    </source>
</evidence>
<gene>
    <name evidence="1" type="ORF">HLUCCX10_14980</name>
</gene>
<dbReference type="STRING" id="1305737.GCA_000526355_00906"/>
<sequence>MKVFVVDSNFFIEAHRAIYPLDVAIGFWSKLKQLAHEGKIISIDKVKDELYQNNDELKKWCQKNLPKDFFKDTDPVLTQYAKISIWVDSKRAHYLPKAITEFLAADEADAFLIANGMADLENRIIVTREVSDPKGKKRIKIPDCCMDMGVTYVNPIEMFRMLGETF</sequence>